<protein>
    <submittedName>
        <fullName evidence="2">Uncharacterized protein</fullName>
    </submittedName>
</protein>
<keyword evidence="1" id="KW-1133">Transmembrane helix</keyword>
<name>A0A2N7VDY6_9BURK</name>
<evidence type="ECO:0000256" key="1">
    <source>
        <dbReference type="SAM" id="Phobius"/>
    </source>
</evidence>
<sequence length="79" mass="8643">MTPQRAFHLSVSLTSVVLIVGVAIFNGLNLAEAYGSGAPYFSRTTNMDKWTDPLPALYATDALTVGLTVGYFCWTRRAR</sequence>
<dbReference type="Proteomes" id="UP000235616">
    <property type="component" value="Unassembled WGS sequence"/>
</dbReference>
<dbReference type="AlphaFoldDB" id="A0A2N7VDY6"/>
<reference evidence="2 3" key="1">
    <citation type="submission" date="2018-01" db="EMBL/GenBank/DDBJ databases">
        <title>Whole genome analyses suggest that Burkholderia sensu lato contains two further novel genera in the rhizoxinica-symbiotica group Mycetohabitans gen. nov., and Trinickia gen. nov.: implications for the evolution of diazotrophy and nodulation in the Burkholderiaceae.</title>
        <authorList>
            <person name="Estrada-de los Santos P."/>
            <person name="Palmer M."/>
            <person name="Chavez-Ramirez B."/>
            <person name="Beukes C."/>
            <person name="Steenkamp E.T."/>
            <person name="Hirsch A.M."/>
            <person name="Manyaka P."/>
            <person name="Maluk M."/>
            <person name="Lafos M."/>
            <person name="Crook M."/>
            <person name="Gross E."/>
            <person name="Simon M.F."/>
            <person name="Bueno dos Reis Junior F."/>
            <person name="Poole P.S."/>
            <person name="Venter S.N."/>
            <person name="James E.K."/>
        </authorList>
    </citation>
    <scope>NUCLEOTIDE SEQUENCE [LARGE SCALE GENOMIC DNA]</scope>
    <source>
        <strain evidence="2 3">GIMN1.004</strain>
    </source>
</reference>
<dbReference type="EMBL" id="PNYA01000032">
    <property type="protein sequence ID" value="PMS15373.1"/>
    <property type="molecule type" value="Genomic_DNA"/>
</dbReference>
<evidence type="ECO:0000313" key="2">
    <source>
        <dbReference type="EMBL" id="PMS15373.1"/>
    </source>
</evidence>
<keyword evidence="3" id="KW-1185">Reference proteome</keyword>
<comment type="caution">
    <text evidence="2">The sequence shown here is derived from an EMBL/GenBank/DDBJ whole genome shotgun (WGS) entry which is preliminary data.</text>
</comment>
<proteinExistence type="predicted"/>
<feature type="transmembrane region" description="Helical" evidence="1">
    <location>
        <begin position="56"/>
        <end position="74"/>
    </location>
</feature>
<feature type="transmembrane region" description="Helical" evidence="1">
    <location>
        <begin position="7"/>
        <end position="28"/>
    </location>
</feature>
<organism evidence="2 3">
    <name type="scientific">Trinickia dabaoshanensis</name>
    <dbReference type="NCBI Taxonomy" id="564714"/>
    <lineage>
        <taxon>Bacteria</taxon>
        <taxon>Pseudomonadati</taxon>
        <taxon>Pseudomonadota</taxon>
        <taxon>Betaproteobacteria</taxon>
        <taxon>Burkholderiales</taxon>
        <taxon>Burkholderiaceae</taxon>
        <taxon>Trinickia</taxon>
    </lineage>
</organism>
<gene>
    <name evidence="2" type="ORF">C0Z18_27315</name>
</gene>
<keyword evidence="1" id="KW-0812">Transmembrane</keyword>
<keyword evidence="1" id="KW-0472">Membrane</keyword>
<evidence type="ECO:0000313" key="3">
    <source>
        <dbReference type="Proteomes" id="UP000235616"/>
    </source>
</evidence>
<accession>A0A2N7VDY6</accession>